<dbReference type="RefSeq" id="WP_173270425.1">
    <property type="nucleotide sequence ID" value="NZ_JABMKV010000002.1"/>
</dbReference>
<dbReference type="InterPro" id="IPR020449">
    <property type="entry name" value="Tscrpt_reg_AraC-type_HTH"/>
</dbReference>
<evidence type="ECO:0000256" key="3">
    <source>
        <dbReference type="ARBA" id="ARBA00023163"/>
    </source>
</evidence>
<evidence type="ECO:0000313" key="6">
    <source>
        <dbReference type="Proteomes" id="UP000762110"/>
    </source>
</evidence>
<protein>
    <submittedName>
        <fullName evidence="5">Helix-turn-helix transcriptional regulator</fullName>
    </submittedName>
</protein>
<organism evidence="5 6">
    <name type="scientific">Pedobacter boryungensis</name>
    <dbReference type="NCBI Taxonomy" id="869962"/>
    <lineage>
        <taxon>Bacteria</taxon>
        <taxon>Pseudomonadati</taxon>
        <taxon>Bacteroidota</taxon>
        <taxon>Sphingobacteriia</taxon>
        <taxon>Sphingobacteriales</taxon>
        <taxon>Sphingobacteriaceae</taxon>
        <taxon>Pedobacter</taxon>
    </lineage>
</organism>
<comment type="caution">
    <text evidence="5">The sequence shown here is derived from an EMBL/GenBank/DDBJ whole genome shotgun (WGS) entry which is preliminary data.</text>
</comment>
<keyword evidence="1" id="KW-0805">Transcription regulation</keyword>
<feature type="domain" description="HTH araC/xylS-type" evidence="4">
    <location>
        <begin position="24"/>
        <end position="122"/>
    </location>
</feature>
<evidence type="ECO:0000259" key="4">
    <source>
        <dbReference type="PROSITE" id="PS01124"/>
    </source>
</evidence>
<dbReference type="Gene3D" id="1.10.10.60">
    <property type="entry name" value="Homeodomain-like"/>
    <property type="match status" value="1"/>
</dbReference>
<gene>
    <name evidence="5" type="ORF">HQN85_06665</name>
</gene>
<dbReference type="SMART" id="SM00342">
    <property type="entry name" value="HTH_ARAC"/>
    <property type="match status" value="1"/>
</dbReference>
<dbReference type="PRINTS" id="PR00032">
    <property type="entry name" value="HTHARAC"/>
</dbReference>
<dbReference type="Proteomes" id="UP000762110">
    <property type="component" value="Unassembled WGS sequence"/>
</dbReference>
<dbReference type="EMBL" id="JABMKV010000002">
    <property type="protein sequence ID" value="NQX31398.1"/>
    <property type="molecule type" value="Genomic_DNA"/>
</dbReference>
<sequence>MAIPHKILTRKDEITAKFFELLEKHIQDIMTGRVDKMFHIKDFAALLFIHPTHFSNTIKLTTGHSPCHFAEERTMDEARKMLSETPMSIAEISYKLTFNEPTNFTKFFKSFEGITPKQYRKQIIESETNTINSETSTIF</sequence>
<dbReference type="PROSITE" id="PS01124">
    <property type="entry name" value="HTH_ARAC_FAMILY_2"/>
    <property type="match status" value="1"/>
</dbReference>
<dbReference type="SUPFAM" id="SSF46689">
    <property type="entry name" value="Homeodomain-like"/>
    <property type="match status" value="1"/>
</dbReference>
<keyword evidence="2" id="KW-0238">DNA-binding</keyword>
<proteinExistence type="predicted"/>
<dbReference type="InterPro" id="IPR009057">
    <property type="entry name" value="Homeodomain-like_sf"/>
</dbReference>
<name>A0ABX2DBG4_9SPHI</name>
<dbReference type="InterPro" id="IPR018060">
    <property type="entry name" value="HTH_AraC"/>
</dbReference>
<accession>A0ABX2DBG4</accession>
<keyword evidence="6" id="KW-1185">Reference proteome</keyword>
<evidence type="ECO:0000256" key="2">
    <source>
        <dbReference type="ARBA" id="ARBA00023125"/>
    </source>
</evidence>
<dbReference type="PANTHER" id="PTHR43280:SF32">
    <property type="entry name" value="TRANSCRIPTIONAL REGULATORY PROTEIN"/>
    <property type="match status" value="1"/>
</dbReference>
<evidence type="ECO:0000313" key="5">
    <source>
        <dbReference type="EMBL" id="NQX31398.1"/>
    </source>
</evidence>
<dbReference type="PANTHER" id="PTHR43280">
    <property type="entry name" value="ARAC-FAMILY TRANSCRIPTIONAL REGULATOR"/>
    <property type="match status" value="1"/>
</dbReference>
<reference evidence="5 6" key="1">
    <citation type="submission" date="2020-05" db="EMBL/GenBank/DDBJ databases">
        <title>Description of Pedobacter foliorum sp. nov.</title>
        <authorList>
            <person name="Qi S."/>
            <person name="Carlier A."/>
            <person name="Cnockaert M."/>
            <person name="Vandamme P."/>
        </authorList>
    </citation>
    <scope>NUCLEOTIDE SEQUENCE [LARGE SCALE GENOMIC DNA]</scope>
    <source>
        <strain evidence="5 6">LMG 31300</strain>
    </source>
</reference>
<dbReference type="Pfam" id="PF12833">
    <property type="entry name" value="HTH_18"/>
    <property type="match status" value="1"/>
</dbReference>
<keyword evidence="3" id="KW-0804">Transcription</keyword>
<evidence type="ECO:0000256" key="1">
    <source>
        <dbReference type="ARBA" id="ARBA00023015"/>
    </source>
</evidence>